<dbReference type="Proteomes" id="UP001271890">
    <property type="component" value="Unassembled WGS sequence"/>
</dbReference>
<accession>A0ABU4S9H4</accession>
<dbReference type="RefSeq" id="WP_319929847.1">
    <property type="nucleotide sequence ID" value="NZ_VCDN01000031.1"/>
</dbReference>
<evidence type="ECO:0000313" key="2">
    <source>
        <dbReference type="Proteomes" id="UP001271890"/>
    </source>
</evidence>
<dbReference type="EMBL" id="VCDN01000031">
    <property type="protein sequence ID" value="MDX7987410.1"/>
    <property type="molecule type" value="Genomic_DNA"/>
</dbReference>
<protein>
    <submittedName>
        <fullName evidence="1">Uncharacterized protein</fullName>
    </submittedName>
</protein>
<proteinExistence type="predicted"/>
<sequence length="123" mass="14381">MSLKNIIITLWRHDQFFYKVQQTMNSTLNNAIGGGFFAMSNTDKYFKAKKTFELSLQESYSKLEYVDGLATLSVEIDSNDAIHLKIYWFYMPTEDTISPLRYSWGKKPILENAVYGYHDEELI</sequence>
<comment type="caution">
    <text evidence="1">The sequence shown here is derived from an EMBL/GenBank/DDBJ whole genome shotgun (WGS) entry which is preliminary data.</text>
</comment>
<keyword evidence="2" id="KW-1185">Reference proteome</keyword>
<evidence type="ECO:0000313" key="1">
    <source>
        <dbReference type="EMBL" id="MDX7987410.1"/>
    </source>
</evidence>
<gene>
    <name evidence="1" type="ORF">FE392_08715</name>
</gene>
<name>A0ABU4S9H4_9GAMM</name>
<organism evidence="1 2">
    <name type="scientific">Xenorhabdus santafensis</name>
    <dbReference type="NCBI Taxonomy" id="2582833"/>
    <lineage>
        <taxon>Bacteria</taxon>
        <taxon>Pseudomonadati</taxon>
        <taxon>Pseudomonadota</taxon>
        <taxon>Gammaproteobacteria</taxon>
        <taxon>Enterobacterales</taxon>
        <taxon>Morganellaceae</taxon>
        <taxon>Xenorhabdus</taxon>
    </lineage>
</organism>
<reference evidence="2" key="1">
    <citation type="journal article" date="2024" name="Toxins">
        <title>Genome Sequence Analysis of Native Xenorhabdus Strains Isolated from Entomopathogenic Nematodes in Argentina.</title>
        <authorList>
            <person name="Palma L."/>
            <person name="Frizzo L."/>
            <person name="Kaiser S."/>
            <person name="Berry C."/>
            <person name="Caballero P."/>
            <person name="Bode H.B."/>
            <person name="Del Valle E.E."/>
        </authorList>
    </citation>
    <scope>NUCLEOTIDE SEQUENCE [LARGE SCALE GENOMIC DNA]</scope>
    <source>
        <strain evidence="2">12</strain>
    </source>
</reference>